<evidence type="ECO:0000313" key="2">
    <source>
        <dbReference type="Proteomes" id="UP000242875"/>
    </source>
</evidence>
<dbReference type="AlphaFoldDB" id="A0A261Y0E1"/>
<dbReference type="OrthoDB" id="9983560at2759"/>
<name>A0A261Y0E1_9FUNG</name>
<gene>
    <name evidence="1" type="ORF">BZG36_03392</name>
</gene>
<sequence>MLKIASALSGILSDIADYIPGIVTAGGQVRYIRSFRNIGPPTQLLPNITLIEVSILKSFEPAQMGAYLNEAEANEVDHKQSFWGANYPKPYAIKAARDLHGLYITRKGVGSEIWDGDGLGRITRRKRLAGSPPSLCYGG</sequence>
<dbReference type="Proteomes" id="UP000242875">
    <property type="component" value="Unassembled WGS sequence"/>
</dbReference>
<dbReference type="EMBL" id="MVBO01000054">
    <property type="protein sequence ID" value="OZJ04089.1"/>
    <property type="molecule type" value="Genomic_DNA"/>
</dbReference>
<keyword evidence="2" id="KW-1185">Reference proteome</keyword>
<accession>A0A261Y0E1</accession>
<protein>
    <recommendedName>
        <fullName evidence="3">Berberine/berberine-like domain-containing protein</fullName>
    </recommendedName>
</protein>
<proteinExistence type="predicted"/>
<reference evidence="1 2" key="1">
    <citation type="journal article" date="2017" name="Mycologia">
        <title>Bifiguratus adelaidae, gen. et sp. nov., a new member of Mucoromycotina in endophytic and soil-dwelling habitats.</title>
        <authorList>
            <person name="Torres-Cruz T.J."/>
            <person name="Billingsley Tobias T.L."/>
            <person name="Almatruk M."/>
            <person name="Hesse C."/>
            <person name="Kuske C.R."/>
            <person name="Desiro A."/>
            <person name="Benucci G.M."/>
            <person name="Bonito G."/>
            <person name="Stajich J.E."/>
            <person name="Dunlap C."/>
            <person name="Arnold A.E."/>
            <person name="Porras-Alfaro A."/>
        </authorList>
    </citation>
    <scope>NUCLEOTIDE SEQUENCE [LARGE SCALE GENOMIC DNA]</scope>
    <source>
        <strain evidence="1 2">AZ0501</strain>
    </source>
</reference>
<evidence type="ECO:0000313" key="1">
    <source>
        <dbReference type="EMBL" id="OZJ04089.1"/>
    </source>
</evidence>
<evidence type="ECO:0008006" key="3">
    <source>
        <dbReference type="Google" id="ProtNLM"/>
    </source>
</evidence>
<comment type="caution">
    <text evidence="1">The sequence shown here is derived from an EMBL/GenBank/DDBJ whole genome shotgun (WGS) entry which is preliminary data.</text>
</comment>
<organism evidence="1 2">
    <name type="scientific">Bifiguratus adelaidae</name>
    <dbReference type="NCBI Taxonomy" id="1938954"/>
    <lineage>
        <taxon>Eukaryota</taxon>
        <taxon>Fungi</taxon>
        <taxon>Fungi incertae sedis</taxon>
        <taxon>Mucoromycota</taxon>
        <taxon>Mucoromycotina</taxon>
        <taxon>Endogonomycetes</taxon>
        <taxon>Endogonales</taxon>
        <taxon>Endogonales incertae sedis</taxon>
        <taxon>Bifiguratus</taxon>
    </lineage>
</organism>